<organism evidence="1 2">
    <name type="scientific">Monilinia fructicola</name>
    <name type="common">Brown rot fungus</name>
    <name type="synonym">Ciboria fructicola</name>
    <dbReference type="NCBI Taxonomy" id="38448"/>
    <lineage>
        <taxon>Eukaryota</taxon>
        <taxon>Fungi</taxon>
        <taxon>Dikarya</taxon>
        <taxon>Ascomycota</taxon>
        <taxon>Pezizomycotina</taxon>
        <taxon>Leotiomycetes</taxon>
        <taxon>Helotiales</taxon>
        <taxon>Sclerotiniaceae</taxon>
        <taxon>Monilinia</taxon>
    </lineage>
</organism>
<dbReference type="AlphaFoldDB" id="A0A5M9J8Z7"/>
<evidence type="ECO:0000313" key="1">
    <source>
        <dbReference type="EMBL" id="KAA8564136.1"/>
    </source>
</evidence>
<evidence type="ECO:0000313" key="2">
    <source>
        <dbReference type="Proteomes" id="UP000322873"/>
    </source>
</evidence>
<protein>
    <submittedName>
        <fullName evidence="1">Uncharacterized protein</fullName>
    </submittedName>
</protein>
<keyword evidence="2" id="KW-1185">Reference proteome</keyword>
<dbReference type="EMBL" id="VICG01000016">
    <property type="protein sequence ID" value="KAA8564136.1"/>
    <property type="molecule type" value="Genomic_DNA"/>
</dbReference>
<gene>
    <name evidence="1" type="ORF">EYC84_012114</name>
</gene>
<name>A0A5M9J8Z7_MONFR</name>
<accession>A0A5M9J8Z7</accession>
<dbReference type="Proteomes" id="UP000322873">
    <property type="component" value="Unassembled WGS sequence"/>
</dbReference>
<comment type="caution">
    <text evidence="1">The sequence shown here is derived from an EMBL/GenBank/DDBJ whole genome shotgun (WGS) entry which is preliminary data.</text>
</comment>
<sequence length="67" mass="7533">MIQQFSSLTVQLSKIRLYKDNWLLNNPAMSHCPTSSSVQLLKVRVIKPRSSSPPSFPNDIISNPSPH</sequence>
<proteinExistence type="predicted"/>
<reference evidence="1 2" key="1">
    <citation type="submission" date="2019-06" db="EMBL/GenBank/DDBJ databases">
        <title>Genome Sequence of the Brown Rot Fungal Pathogen Monilinia fructicola.</title>
        <authorList>
            <person name="De Miccolis Angelini R.M."/>
            <person name="Landi L."/>
            <person name="Abate D."/>
            <person name="Pollastro S."/>
            <person name="Romanazzi G."/>
            <person name="Faretra F."/>
        </authorList>
    </citation>
    <scope>NUCLEOTIDE SEQUENCE [LARGE SCALE GENOMIC DNA]</scope>
    <source>
        <strain evidence="1 2">Mfrc123</strain>
    </source>
</reference>